<sequence length="94" mass="9429">MSGTTTSAGSAASGYQNYILYRTVARTYQPASYIGPDGKTVTPAAITAQPVGYVVATQLLSSLSGITVPAGFAYAPDAAGTYPVGSTYTPPAAS</sequence>
<protein>
    <submittedName>
        <fullName evidence="1">Uncharacterized protein</fullName>
    </submittedName>
</protein>
<proteinExistence type="predicted"/>
<dbReference type="RefSeq" id="WP_102323758.1">
    <property type="nucleotide sequence ID" value="NZ_CP023036.1"/>
</dbReference>
<organism evidence="1 2">
    <name type="scientific">Komagataeibacter saccharivorans</name>
    <dbReference type="NCBI Taxonomy" id="265959"/>
    <lineage>
        <taxon>Bacteria</taxon>
        <taxon>Pseudomonadati</taxon>
        <taxon>Pseudomonadota</taxon>
        <taxon>Alphaproteobacteria</taxon>
        <taxon>Acetobacterales</taxon>
        <taxon>Acetobacteraceae</taxon>
        <taxon>Komagataeibacter</taxon>
    </lineage>
</organism>
<evidence type="ECO:0000313" key="2">
    <source>
        <dbReference type="Proteomes" id="UP000264120"/>
    </source>
</evidence>
<reference evidence="1 2" key="1">
    <citation type="submission" date="2017-08" db="EMBL/GenBank/DDBJ databases">
        <title>Complete genome sequence of Gluconacetobacter saccharivorans CV1 isolated from Fermented Vinegar.</title>
        <authorList>
            <person name="Kim S.-Y."/>
        </authorList>
    </citation>
    <scope>NUCLEOTIDE SEQUENCE [LARGE SCALE GENOMIC DNA]</scope>
    <source>
        <strain evidence="1 2">CV1</strain>
    </source>
</reference>
<dbReference type="Proteomes" id="UP000264120">
    <property type="component" value="Chromosome"/>
</dbReference>
<dbReference type="AlphaFoldDB" id="A0A347WEW5"/>
<dbReference type="EMBL" id="CP023036">
    <property type="protein sequence ID" value="AXY23408.1"/>
    <property type="molecule type" value="Genomic_DNA"/>
</dbReference>
<keyword evidence="2" id="KW-1185">Reference proteome</keyword>
<evidence type="ECO:0000313" key="1">
    <source>
        <dbReference type="EMBL" id="AXY23408.1"/>
    </source>
</evidence>
<name>A0A347WEW5_9PROT</name>
<dbReference type="KEGG" id="ksc:CD178_02661"/>
<gene>
    <name evidence="1" type="ORF">CD178_02661</name>
</gene>
<dbReference type="OrthoDB" id="7283982at2"/>
<accession>A0A347WEW5</accession>
<dbReference type="GeneID" id="98312389"/>